<reference evidence="2" key="1">
    <citation type="journal article" date="2014" name="Genome Announc.">
        <title>Draft genome sequences of six enterohepatic helicobacter species isolated from humans and one from rhesus macaques.</title>
        <authorList>
            <person name="Shen Z."/>
            <person name="Sheh A."/>
            <person name="Young S.K."/>
            <person name="Abouelliel A."/>
            <person name="Ward D.V."/>
            <person name="Earl A.M."/>
            <person name="Fox J.G."/>
        </authorList>
    </citation>
    <scope>NUCLEOTIDE SEQUENCE [LARGE SCALE GENOMIC DNA]</scope>
    <source>
        <strain evidence="2">CCUG 18818</strain>
    </source>
</reference>
<evidence type="ECO:0000313" key="1">
    <source>
        <dbReference type="EMBL" id="EFR47756.1"/>
    </source>
</evidence>
<keyword evidence="2" id="KW-1185">Reference proteome</keyword>
<sequence length="43" mass="5069">MTRLANLNKPHTLEFHYQDKLLVSSVYAEYKDSKQLDKEKDNG</sequence>
<accession>A0ABN0BDS4</accession>
<proteinExistence type="predicted"/>
<organism evidence="1 2">
    <name type="scientific">Helicobacter cinaedi CCUG 18818 = ATCC BAA-847</name>
    <dbReference type="NCBI Taxonomy" id="537971"/>
    <lineage>
        <taxon>Bacteria</taxon>
        <taxon>Pseudomonadati</taxon>
        <taxon>Campylobacterota</taxon>
        <taxon>Epsilonproteobacteria</taxon>
        <taxon>Campylobacterales</taxon>
        <taxon>Helicobacteraceae</taxon>
        <taxon>Helicobacter</taxon>
    </lineage>
</organism>
<protein>
    <submittedName>
        <fullName evidence="1">Uncharacterized protein</fullName>
    </submittedName>
</protein>
<dbReference type="RefSeq" id="WP_002957656.1">
    <property type="nucleotide sequence ID" value="NC_020555.1"/>
</dbReference>
<gene>
    <name evidence="1" type="ORF">HCCG_02305</name>
</gene>
<dbReference type="Proteomes" id="UP000005755">
    <property type="component" value="Unassembled WGS sequence"/>
</dbReference>
<evidence type="ECO:0000313" key="2">
    <source>
        <dbReference type="Proteomes" id="UP000005755"/>
    </source>
</evidence>
<dbReference type="EMBL" id="DS990404">
    <property type="protein sequence ID" value="EFR47756.1"/>
    <property type="molecule type" value="Genomic_DNA"/>
</dbReference>
<name>A0ABN0BDS4_9HELI</name>